<evidence type="ECO:0000313" key="2">
    <source>
        <dbReference type="Proteomes" id="UP000248291"/>
    </source>
</evidence>
<name>A0AAN4Q6A4_PSESF</name>
<sequence length="51" mass="5749">MPQRALSDQLRVAIQVSQTHQTAIAVFRIAIAGNHISQRTIRQCIHQSRVV</sequence>
<gene>
    <name evidence="1" type="ORF">KPSA3_04305</name>
</gene>
<dbReference type="EMBL" id="BGKA01000154">
    <property type="protein sequence ID" value="GBH18324.1"/>
    <property type="molecule type" value="Genomic_DNA"/>
</dbReference>
<dbReference type="Proteomes" id="UP000248291">
    <property type="component" value="Unassembled WGS sequence"/>
</dbReference>
<proteinExistence type="predicted"/>
<evidence type="ECO:0000313" key="1">
    <source>
        <dbReference type="EMBL" id="GBH18324.1"/>
    </source>
</evidence>
<dbReference type="AlphaFoldDB" id="A0AAN4Q6A4"/>
<protein>
    <submittedName>
        <fullName evidence="1">Uncharacterized protein</fullName>
    </submittedName>
</protein>
<organism evidence="1 2">
    <name type="scientific">Pseudomonas syringae pv. actinidiae</name>
    <dbReference type="NCBI Taxonomy" id="103796"/>
    <lineage>
        <taxon>Bacteria</taxon>
        <taxon>Pseudomonadati</taxon>
        <taxon>Pseudomonadota</taxon>
        <taxon>Gammaproteobacteria</taxon>
        <taxon>Pseudomonadales</taxon>
        <taxon>Pseudomonadaceae</taxon>
        <taxon>Pseudomonas</taxon>
        <taxon>Pseudomonas syringae</taxon>
    </lineage>
</organism>
<comment type="caution">
    <text evidence="1">The sequence shown here is derived from an EMBL/GenBank/DDBJ whole genome shotgun (WGS) entry which is preliminary data.</text>
</comment>
<accession>A0AAN4Q6A4</accession>
<reference evidence="1 2" key="1">
    <citation type="submission" date="2018-04" db="EMBL/GenBank/DDBJ databases">
        <title>Draft genome sequence of Pseudomonas syringae pv. actinidiae biovar 3 strains isolated from kiwifruit in Kagawa prefecture.</title>
        <authorList>
            <person name="Tabuchi M."/>
            <person name="Saito M."/>
            <person name="Fujiwara S."/>
            <person name="Sasa N."/>
            <person name="Akimitsu K."/>
            <person name="Gomi K."/>
            <person name="Konishi-Sugita S."/>
            <person name="Hamano K."/>
            <person name="Kataoka I."/>
        </authorList>
    </citation>
    <scope>NUCLEOTIDE SEQUENCE [LARGE SCALE GENOMIC DNA]</scope>
    <source>
        <strain evidence="1 2">MAFF212211</strain>
    </source>
</reference>